<accession>A0ABN8NIX1</accession>
<keyword evidence="4" id="KW-1133">Transmembrane helix</keyword>
<feature type="transmembrane region" description="Helical" evidence="4">
    <location>
        <begin position="483"/>
        <end position="506"/>
    </location>
</feature>
<keyword evidence="4" id="KW-0472">Membrane</keyword>
<dbReference type="EMBL" id="CALNXK010000018">
    <property type="protein sequence ID" value="CAH3105567.1"/>
    <property type="molecule type" value="Genomic_DNA"/>
</dbReference>
<comment type="similarity">
    <text evidence="1">Belongs to the UDP-glycosyltransferase family.</text>
</comment>
<organism evidence="6 7">
    <name type="scientific">Porites lobata</name>
    <dbReference type="NCBI Taxonomy" id="104759"/>
    <lineage>
        <taxon>Eukaryota</taxon>
        <taxon>Metazoa</taxon>
        <taxon>Cnidaria</taxon>
        <taxon>Anthozoa</taxon>
        <taxon>Hexacorallia</taxon>
        <taxon>Scleractinia</taxon>
        <taxon>Fungiina</taxon>
        <taxon>Poritidae</taxon>
        <taxon>Porites</taxon>
    </lineage>
</organism>
<dbReference type="InterPro" id="IPR002213">
    <property type="entry name" value="UDP_glucos_trans"/>
</dbReference>
<evidence type="ECO:0000256" key="1">
    <source>
        <dbReference type="ARBA" id="ARBA00009995"/>
    </source>
</evidence>
<keyword evidence="2" id="KW-0328">Glycosyltransferase</keyword>
<gene>
    <name evidence="6" type="ORF">PLOB_00013749</name>
</gene>
<feature type="signal peptide" evidence="5">
    <location>
        <begin position="1"/>
        <end position="24"/>
    </location>
</feature>
<evidence type="ECO:0000313" key="6">
    <source>
        <dbReference type="EMBL" id="CAH3105567.1"/>
    </source>
</evidence>
<dbReference type="InterPro" id="IPR050271">
    <property type="entry name" value="UDP-glycosyltransferase"/>
</dbReference>
<dbReference type="Proteomes" id="UP001159405">
    <property type="component" value="Unassembled WGS sequence"/>
</dbReference>
<evidence type="ECO:0000256" key="4">
    <source>
        <dbReference type="SAM" id="Phobius"/>
    </source>
</evidence>
<sequence>MVRSWLIFASHLFVILLFFCHTKGANIVLAPLFGSSHYILFRTIGEELGSRGHQVTLLLSSTQSYKPSDAFTTEVYQVPYEPDFIEKFLARSMEKDNNNTSDQASGFDILNNLAENHANFCRSLVKWEGIKGLKPDVIVGDSHFSCSGVLNDLLDSKLVLICPSGLTHGMLPIFKNPNPLSYAPQPFSGLDDQMDFKGRMINVAGWLLTNFVGRVFMFPAVDKIKKEYNIKPEVSTEEALGKAELMLVQTHFALDFPRPLTPSIIVTGPILPKPAKPLPIDLEKFMASAGDDGVIIVSFGSMMSSLPIPTIKMLAKVLGEMKQKVLWKLKGNLLSSKPSNIKTVDWMPQNDVLGHPKTKLFLSHVGHNSMYEAAYHGVPIVGFPMWSDQPENAQQVVRAGMGLWLDINSVKEDELRMTISRVMTEASFKSNATGISRLLRDHRRTPLELTADWIEFVLRHNGAPHLRIQAFNMPWYEENSVDVGMFLLTMIASLLACTMLCCRCACKCCRRNQPKPKVD</sequence>
<keyword evidence="5" id="KW-0732">Signal</keyword>
<keyword evidence="4" id="KW-0812">Transmembrane</keyword>
<reference evidence="6 7" key="1">
    <citation type="submission" date="2022-05" db="EMBL/GenBank/DDBJ databases">
        <authorList>
            <consortium name="Genoscope - CEA"/>
            <person name="William W."/>
        </authorList>
    </citation>
    <scope>NUCLEOTIDE SEQUENCE [LARGE SCALE GENOMIC DNA]</scope>
</reference>
<dbReference type="Pfam" id="PF00201">
    <property type="entry name" value="UDPGT"/>
    <property type="match status" value="1"/>
</dbReference>
<dbReference type="Gene3D" id="3.40.50.2000">
    <property type="entry name" value="Glycogen Phosphorylase B"/>
    <property type="match status" value="2"/>
</dbReference>
<dbReference type="PANTHER" id="PTHR48043">
    <property type="entry name" value="EG:EG0003.4 PROTEIN-RELATED"/>
    <property type="match status" value="1"/>
</dbReference>
<protein>
    <recommendedName>
        <fullName evidence="8">UDP-glucuronosyltransferase</fullName>
    </recommendedName>
</protein>
<comment type="caution">
    <text evidence="6">The sequence shown here is derived from an EMBL/GenBank/DDBJ whole genome shotgun (WGS) entry which is preliminary data.</text>
</comment>
<keyword evidence="3" id="KW-0808">Transferase</keyword>
<keyword evidence="7" id="KW-1185">Reference proteome</keyword>
<feature type="chain" id="PRO_5045784887" description="UDP-glucuronosyltransferase" evidence="5">
    <location>
        <begin position="25"/>
        <end position="519"/>
    </location>
</feature>
<dbReference type="CDD" id="cd03784">
    <property type="entry name" value="GT1_Gtf-like"/>
    <property type="match status" value="1"/>
</dbReference>
<proteinExistence type="inferred from homology"/>
<evidence type="ECO:0000313" key="7">
    <source>
        <dbReference type="Proteomes" id="UP001159405"/>
    </source>
</evidence>
<evidence type="ECO:0008006" key="8">
    <source>
        <dbReference type="Google" id="ProtNLM"/>
    </source>
</evidence>
<dbReference type="SUPFAM" id="SSF53756">
    <property type="entry name" value="UDP-Glycosyltransferase/glycogen phosphorylase"/>
    <property type="match status" value="1"/>
</dbReference>
<evidence type="ECO:0000256" key="2">
    <source>
        <dbReference type="ARBA" id="ARBA00022676"/>
    </source>
</evidence>
<dbReference type="PANTHER" id="PTHR48043:SF145">
    <property type="entry name" value="FI06409P-RELATED"/>
    <property type="match status" value="1"/>
</dbReference>
<evidence type="ECO:0000256" key="3">
    <source>
        <dbReference type="ARBA" id="ARBA00022679"/>
    </source>
</evidence>
<name>A0ABN8NIX1_9CNID</name>
<evidence type="ECO:0000256" key="5">
    <source>
        <dbReference type="SAM" id="SignalP"/>
    </source>
</evidence>